<evidence type="ECO:0000259" key="1">
    <source>
        <dbReference type="Pfam" id="PF01323"/>
    </source>
</evidence>
<sequence length="207" mass="22948">MKIDAVIDVVCPWCYVGKRQLDLALSARPSLKADVWWRPYQLGPDTPKEGIDRKSYYAKKFPDQARLAQMREHLSDLGKSLGITFDFESECLIANTLDAHRLIRWARADGVQDAVVTDLMQRYFEDSAFLGAHELLVDVAAKAGMDAKVVADLLNTERDNDLVQSEIAQARKLGVQGVPVFIIDGKAAISGAQGVDAITDMIDKLKE</sequence>
<accession>A0ABV7D2W8</accession>
<dbReference type="InterPro" id="IPR001853">
    <property type="entry name" value="DSBA-like_thioredoxin_dom"/>
</dbReference>
<feature type="domain" description="DSBA-like thioredoxin" evidence="1">
    <location>
        <begin position="3"/>
        <end position="202"/>
    </location>
</feature>
<dbReference type="RefSeq" id="WP_194211569.1">
    <property type="nucleotide sequence ID" value="NZ_CP061205.1"/>
</dbReference>
<keyword evidence="3" id="KW-1185">Reference proteome</keyword>
<reference evidence="3" key="1">
    <citation type="journal article" date="2019" name="Int. J. Syst. Evol. Microbiol.">
        <title>The Global Catalogue of Microorganisms (GCM) 10K type strain sequencing project: providing services to taxonomists for standard genome sequencing and annotation.</title>
        <authorList>
            <consortium name="The Broad Institute Genomics Platform"/>
            <consortium name="The Broad Institute Genome Sequencing Center for Infectious Disease"/>
            <person name="Wu L."/>
            <person name="Ma J."/>
        </authorList>
    </citation>
    <scope>NUCLEOTIDE SEQUENCE [LARGE SCALE GENOMIC DNA]</scope>
    <source>
        <strain evidence="3">KCTC 62164</strain>
    </source>
</reference>
<evidence type="ECO:0000313" key="3">
    <source>
        <dbReference type="Proteomes" id="UP001595444"/>
    </source>
</evidence>
<dbReference type="Proteomes" id="UP001595444">
    <property type="component" value="Unassembled WGS sequence"/>
</dbReference>
<dbReference type="Gene3D" id="3.40.30.10">
    <property type="entry name" value="Glutaredoxin"/>
    <property type="match status" value="1"/>
</dbReference>
<dbReference type="SUPFAM" id="SSF52833">
    <property type="entry name" value="Thioredoxin-like"/>
    <property type="match status" value="1"/>
</dbReference>
<gene>
    <name evidence="2" type="ORF">ACFOKA_05605</name>
</gene>
<dbReference type="PANTHER" id="PTHR13887">
    <property type="entry name" value="GLUTATHIONE S-TRANSFERASE KAPPA"/>
    <property type="match status" value="1"/>
</dbReference>
<name>A0ABV7D2W8_9PROT</name>
<proteinExistence type="predicted"/>
<comment type="caution">
    <text evidence="2">The sequence shown here is derived from an EMBL/GenBank/DDBJ whole genome shotgun (WGS) entry which is preliminary data.</text>
</comment>
<protein>
    <submittedName>
        <fullName evidence="2">DsbA family oxidoreductase</fullName>
    </submittedName>
</protein>
<organism evidence="2 3">
    <name type="scientific">Kordiimonas pumila</name>
    <dbReference type="NCBI Taxonomy" id="2161677"/>
    <lineage>
        <taxon>Bacteria</taxon>
        <taxon>Pseudomonadati</taxon>
        <taxon>Pseudomonadota</taxon>
        <taxon>Alphaproteobacteria</taxon>
        <taxon>Kordiimonadales</taxon>
        <taxon>Kordiimonadaceae</taxon>
        <taxon>Kordiimonas</taxon>
    </lineage>
</organism>
<dbReference type="PANTHER" id="PTHR13887:SF41">
    <property type="entry name" value="THIOREDOXIN SUPERFAMILY PROTEIN"/>
    <property type="match status" value="1"/>
</dbReference>
<dbReference type="Pfam" id="PF01323">
    <property type="entry name" value="DSBA"/>
    <property type="match status" value="1"/>
</dbReference>
<dbReference type="EMBL" id="JBHRSL010000002">
    <property type="protein sequence ID" value="MFC3051373.1"/>
    <property type="molecule type" value="Genomic_DNA"/>
</dbReference>
<evidence type="ECO:0000313" key="2">
    <source>
        <dbReference type="EMBL" id="MFC3051373.1"/>
    </source>
</evidence>
<dbReference type="InterPro" id="IPR036249">
    <property type="entry name" value="Thioredoxin-like_sf"/>
</dbReference>
<dbReference type="CDD" id="cd03024">
    <property type="entry name" value="DsbA_FrnE"/>
    <property type="match status" value="1"/>
</dbReference>